<gene>
    <name evidence="9" type="ORF">DB32_000640</name>
</gene>
<dbReference type="AlphaFoldDB" id="A0A0F6YFC4"/>
<dbReference type="InterPro" id="IPR013130">
    <property type="entry name" value="Fe3_Rdtase_TM_dom"/>
</dbReference>
<dbReference type="PANTHER" id="PTHR36964">
    <property type="entry name" value="PROTEIN-METHIONINE-SULFOXIDE REDUCTASE HEME-BINDING SUBUNIT MSRQ"/>
    <property type="match status" value="1"/>
</dbReference>
<name>A0A0F6YFC4_9BACT</name>
<dbReference type="RefSeq" id="WP_053230945.1">
    <property type="nucleotide sequence ID" value="NZ_CP011125.1"/>
</dbReference>
<evidence type="ECO:0000313" key="9">
    <source>
        <dbReference type="EMBL" id="AKF03491.1"/>
    </source>
</evidence>
<dbReference type="InterPro" id="IPR022837">
    <property type="entry name" value="MsrQ-like"/>
</dbReference>
<dbReference type="GO" id="GO:0020037">
    <property type="term" value="F:heme binding"/>
    <property type="evidence" value="ECO:0007669"/>
    <property type="project" value="TreeGrafter"/>
</dbReference>
<evidence type="ECO:0000256" key="2">
    <source>
        <dbReference type="ARBA" id="ARBA00022448"/>
    </source>
</evidence>
<evidence type="ECO:0000259" key="8">
    <source>
        <dbReference type="Pfam" id="PF01794"/>
    </source>
</evidence>
<evidence type="ECO:0000256" key="4">
    <source>
        <dbReference type="ARBA" id="ARBA00022989"/>
    </source>
</evidence>
<dbReference type="STRING" id="927083.DB32_000640"/>
<keyword evidence="10" id="KW-1185">Reference proteome</keyword>
<dbReference type="GO" id="GO:0016679">
    <property type="term" value="F:oxidoreductase activity, acting on diphenols and related substances as donors"/>
    <property type="evidence" value="ECO:0007669"/>
    <property type="project" value="TreeGrafter"/>
</dbReference>
<keyword evidence="4 7" id="KW-1133">Transmembrane helix</keyword>
<dbReference type="Proteomes" id="UP000034883">
    <property type="component" value="Chromosome"/>
</dbReference>
<evidence type="ECO:0000256" key="3">
    <source>
        <dbReference type="ARBA" id="ARBA00022692"/>
    </source>
</evidence>
<reference evidence="9 10" key="1">
    <citation type="submission" date="2015-03" db="EMBL/GenBank/DDBJ databases">
        <title>Genome assembly of Sandaracinus amylolyticus DSM 53668.</title>
        <authorList>
            <person name="Sharma G."/>
            <person name="Subramanian S."/>
        </authorList>
    </citation>
    <scope>NUCLEOTIDE SEQUENCE [LARGE SCALE GENOMIC DNA]</scope>
    <source>
        <strain evidence="9 10">DSM 53668</strain>
    </source>
</reference>
<proteinExistence type="predicted"/>
<feature type="domain" description="Ferric oxidoreductase" evidence="8">
    <location>
        <begin position="11"/>
        <end position="120"/>
    </location>
</feature>
<evidence type="ECO:0000256" key="5">
    <source>
        <dbReference type="ARBA" id="ARBA00023004"/>
    </source>
</evidence>
<comment type="subcellular location">
    <subcellularLocation>
        <location evidence="1">Membrane</location>
        <topology evidence="1">Multi-pass membrane protein</topology>
    </subcellularLocation>
</comment>
<evidence type="ECO:0000256" key="7">
    <source>
        <dbReference type="SAM" id="Phobius"/>
    </source>
</evidence>
<feature type="transmembrane region" description="Helical" evidence="7">
    <location>
        <begin position="12"/>
        <end position="28"/>
    </location>
</feature>
<keyword evidence="2" id="KW-0813">Transport</keyword>
<dbReference type="Pfam" id="PF01794">
    <property type="entry name" value="Ferric_reduct"/>
    <property type="match status" value="1"/>
</dbReference>
<dbReference type="EMBL" id="CP011125">
    <property type="protein sequence ID" value="AKF03491.1"/>
    <property type="molecule type" value="Genomic_DNA"/>
</dbReference>
<evidence type="ECO:0000313" key="10">
    <source>
        <dbReference type="Proteomes" id="UP000034883"/>
    </source>
</evidence>
<keyword evidence="3 7" id="KW-0812">Transmembrane</keyword>
<evidence type="ECO:0000256" key="1">
    <source>
        <dbReference type="ARBA" id="ARBA00004141"/>
    </source>
</evidence>
<sequence>MSELDVLRTSGWAAALLLVATLAMTPLSRVLPRARSARRALGIASAIGACAHATIATRTYLDWRGLPSAIAGVAWLRSGALALALLLPLLITSFPIATRALRIRAWKPLHRLVYAVAALVLHHVLLAPFAPRAWGIALGAAFAGLAILRVTPHRRSSEVPVADAGRSVEP</sequence>
<feature type="transmembrane region" description="Helical" evidence="7">
    <location>
        <begin position="73"/>
        <end position="97"/>
    </location>
</feature>
<dbReference type="GO" id="GO:0005886">
    <property type="term" value="C:plasma membrane"/>
    <property type="evidence" value="ECO:0007669"/>
    <property type="project" value="TreeGrafter"/>
</dbReference>
<dbReference type="GO" id="GO:0010181">
    <property type="term" value="F:FMN binding"/>
    <property type="evidence" value="ECO:0007669"/>
    <property type="project" value="TreeGrafter"/>
</dbReference>
<dbReference type="KEGG" id="samy:DB32_000640"/>
<feature type="transmembrane region" description="Helical" evidence="7">
    <location>
        <begin position="109"/>
        <end position="127"/>
    </location>
</feature>
<organism evidence="9 10">
    <name type="scientific">Sandaracinus amylolyticus</name>
    <dbReference type="NCBI Taxonomy" id="927083"/>
    <lineage>
        <taxon>Bacteria</taxon>
        <taxon>Pseudomonadati</taxon>
        <taxon>Myxococcota</taxon>
        <taxon>Polyangia</taxon>
        <taxon>Polyangiales</taxon>
        <taxon>Sandaracinaceae</taxon>
        <taxon>Sandaracinus</taxon>
    </lineage>
</organism>
<keyword evidence="5" id="KW-0408">Iron</keyword>
<evidence type="ECO:0000256" key="6">
    <source>
        <dbReference type="ARBA" id="ARBA00023136"/>
    </source>
</evidence>
<feature type="transmembrane region" description="Helical" evidence="7">
    <location>
        <begin position="40"/>
        <end position="61"/>
    </location>
</feature>
<dbReference type="PANTHER" id="PTHR36964:SF1">
    <property type="entry name" value="PROTEIN-METHIONINE-SULFOXIDE REDUCTASE HEME-BINDING SUBUNIT MSRQ"/>
    <property type="match status" value="1"/>
</dbReference>
<protein>
    <recommendedName>
        <fullName evidence="8">Ferric oxidoreductase domain-containing protein</fullName>
    </recommendedName>
</protein>
<keyword evidence="6 7" id="KW-0472">Membrane</keyword>
<feature type="transmembrane region" description="Helical" evidence="7">
    <location>
        <begin position="133"/>
        <end position="150"/>
    </location>
</feature>
<accession>A0A0F6YFC4</accession>